<dbReference type="PANTHER" id="PTHR22789">
    <property type="entry name" value="FUCULOSE PHOSPHATE ALDOLASE"/>
    <property type="match status" value="1"/>
</dbReference>
<name>A0A936ZTU6_9BURK</name>
<dbReference type="EMBL" id="JAEQNA010000014">
    <property type="protein sequence ID" value="MBL0423378.1"/>
    <property type="molecule type" value="Genomic_DNA"/>
</dbReference>
<evidence type="ECO:0000256" key="2">
    <source>
        <dbReference type="ARBA" id="ARBA00023239"/>
    </source>
</evidence>
<dbReference type="AlphaFoldDB" id="A0A936ZTU6"/>
<dbReference type="InterPro" id="IPR036409">
    <property type="entry name" value="Aldolase_II/adducin_N_sf"/>
</dbReference>
<dbReference type="Pfam" id="PF00596">
    <property type="entry name" value="Aldolase_II"/>
    <property type="match status" value="1"/>
</dbReference>
<keyword evidence="1" id="KW-0479">Metal-binding</keyword>
<evidence type="ECO:0000259" key="3">
    <source>
        <dbReference type="SMART" id="SM01007"/>
    </source>
</evidence>
<dbReference type="SMART" id="SM01007">
    <property type="entry name" value="Aldolase_II"/>
    <property type="match status" value="1"/>
</dbReference>
<evidence type="ECO:0000256" key="1">
    <source>
        <dbReference type="ARBA" id="ARBA00022723"/>
    </source>
</evidence>
<sequence>MTSPTPSLRDALQDLSLACRILELEGHGDMSLGHVSLRDPGGRGFWMKRNRIGLGEVCGPADFVLVDFDGVKLEGEGGRHSEWPIHSEILRNRPDVQVVAHTHPFYCSVLSASSEPLLPFTLDTDYFIDVPKHVDDVALITTKAEGQSLARSLGEHFAVLMGNHGLTFCGGSIAEATCIGVFVEKAAKANVVGRSAGFAHAMPLPETRTRRRSQIMTPAHIEHSWNYFKRKLAWFLDRTVAPGAVFR</sequence>
<accession>A0A936ZTU6</accession>
<organism evidence="4 5">
    <name type="scientific">Ramlibacter aurantiacus</name>
    <dbReference type="NCBI Taxonomy" id="2801330"/>
    <lineage>
        <taxon>Bacteria</taxon>
        <taxon>Pseudomonadati</taxon>
        <taxon>Pseudomonadota</taxon>
        <taxon>Betaproteobacteria</taxon>
        <taxon>Burkholderiales</taxon>
        <taxon>Comamonadaceae</taxon>
        <taxon>Ramlibacter</taxon>
    </lineage>
</organism>
<gene>
    <name evidence="4" type="ORF">JI739_23780</name>
</gene>
<dbReference type="SUPFAM" id="SSF53639">
    <property type="entry name" value="AraD/HMP-PK domain-like"/>
    <property type="match status" value="1"/>
</dbReference>
<comment type="caution">
    <text evidence="4">The sequence shown here is derived from an EMBL/GenBank/DDBJ whole genome shotgun (WGS) entry which is preliminary data.</text>
</comment>
<feature type="domain" description="Class II aldolase/adducin N-terminal" evidence="3">
    <location>
        <begin position="13"/>
        <end position="191"/>
    </location>
</feature>
<dbReference type="GO" id="GO:0019323">
    <property type="term" value="P:pentose catabolic process"/>
    <property type="evidence" value="ECO:0007669"/>
    <property type="project" value="TreeGrafter"/>
</dbReference>
<keyword evidence="2" id="KW-0456">Lyase</keyword>
<dbReference type="Gene3D" id="3.40.225.10">
    <property type="entry name" value="Class II aldolase/adducin N-terminal domain"/>
    <property type="match status" value="1"/>
</dbReference>
<dbReference type="GO" id="GO:0005829">
    <property type="term" value="C:cytosol"/>
    <property type="evidence" value="ECO:0007669"/>
    <property type="project" value="TreeGrafter"/>
</dbReference>
<evidence type="ECO:0000313" key="5">
    <source>
        <dbReference type="Proteomes" id="UP000613011"/>
    </source>
</evidence>
<dbReference type="RefSeq" id="WP_201686513.1">
    <property type="nucleotide sequence ID" value="NZ_JAEQNA010000014.1"/>
</dbReference>
<evidence type="ECO:0000313" key="4">
    <source>
        <dbReference type="EMBL" id="MBL0423378.1"/>
    </source>
</evidence>
<dbReference type="GO" id="GO:0046872">
    <property type="term" value="F:metal ion binding"/>
    <property type="evidence" value="ECO:0007669"/>
    <property type="project" value="UniProtKB-KW"/>
</dbReference>
<dbReference type="InterPro" id="IPR050197">
    <property type="entry name" value="Aldolase_class_II_sugar_metab"/>
</dbReference>
<reference evidence="4" key="1">
    <citation type="submission" date="2021-01" db="EMBL/GenBank/DDBJ databases">
        <title>Ramlibacter sp. strain AW1 16S ribosomal RNA gene Genome sequencing and assembly.</title>
        <authorList>
            <person name="Kang M."/>
        </authorList>
    </citation>
    <scope>NUCLEOTIDE SEQUENCE</scope>
    <source>
        <strain evidence="4">AW1</strain>
    </source>
</reference>
<protein>
    <submittedName>
        <fullName evidence="4">Class II aldolase/adducin family protein</fullName>
    </submittedName>
</protein>
<dbReference type="InterPro" id="IPR001303">
    <property type="entry name" value="Aldolase_II/adducin_N"/>
</dbReference>
<dbReference type="GO" id="GO:0016832">
    <property type="term" value="F:aldehyde-lyase activity"/>
    <property type="evidence" value="ECO:0007669"/>
    <property type="project" value="TreeGrafter"/>
</dbReference>
<keyword evidence="5" id="KW-1185">Reference proteome</keyword>
<dbReference type="Proteomes" id="UP000613011">
    <property type="component" value="Unassembled WGS sequence"/>
</dbReference>
<proteinExistence type="predicted"/>
<dbReference type="PANTHER" id="PTHR22789:SF0">
    <property type="entry name" value="3-OXO-TETRONATE 4-PHOSPHATE DECARBOXYLASE-RELATED"/>
    <property type="match status" value="1"/>
</dbReference>